<dbReference type="Proteomes" id="UP000625711">
    <property type="component" value="Unassembled WGS sequence"/>
</dbReference>
<dbReference type="AlphaFoldDB" id="A0A834M7V7"/>
<sequence>ENGNPDIQWSDTVLREQRQRVKLIVRALRGLG</sequence>
<protein>
    <submittedName>
        <fullName evidence="1">Uncharacterized protein</fullName>
    </submittedName>
</protein>
<gene>
    <name evidence="1" type="ORF">GWI33_015680</name>
</gene>
<comment type="caution">
    <text evidence="1">The sequence shown here is derived from an EMBL/GenBank/DDBJ whole genome shotgun (WGS) entry which is preliminary data.</text>
</comment>
<evidence type="ECO:0000313" key="1">
    <source>
        <dbReference type="EMBL" id="KAF7271441.1"/>
    </source>
</evidence>
<evidence type="ECO:0000313" key="2">
    <source>
        <dbReference type="Proteomes" id="UP000625711"/>
    </source>
</evidence>
<reference evidence="1" key="1">
    <citation type="submission" date="2020-08" db="EMBL/GenBank/DDBJ databases">
        <title>Genome sequencing and assembly of the red palm weevil Rhynchophorus ferrugineus.</title>
        <authorList>
            <person name="Dias G.B."/>
            <person name="Bergman C.M."/>
            <person name="Manee M."/>
        </authorList>
    </citation>
    <scope>NUCLEOTIDE SEQUENCE</scope>
    <source>
        <strain evidence="1">AA-2017</strain>
        <tissue evidence="1">Whole larva</tissue>
    </source>
</reference>
<accession>A0A834M7V7</accession>
<dbReference type="EMBL" id="JAACXV010013964">
    <property type="protein sequence ID" value="KAF7271441.1"/>
    <property type="molecule type" value="Genomic_DNA"/>
</dbReference>
<organism evidence="1 2">
    <name type="scientific">Rhynchophorus ferrugineus</name>
    <name type="common">Red palm weevil</name>
    <name type="synonym">Curculio ferrugineus</name>
    <dbReference type="NCBI Taxonomy" id="354439"/>
    <lineage>
        <taxon>Eukaryota</taxon>
        <taxon>Metazoa</taxon>
        <taxon>Ecdysozoa</taxon>
        <taxon>Arthropoda</taxon>
        <taxon>Hexapoda</taxon>
        <taxon>Insecta</taxon>
        <taxon>Pterygota</taxon>
        <taxon>Neoptera</taxon>
        <taxon>Endopterygota</taxon>
        <taxon>Coleoptera</taxon>
        <taxon>Polyphaga</taxon>
        <taxon>Cucujiformia</taxon>
        <taxon>Curculionidae</taxon>
        <taxon>Dryophthorinae</taxon>
        <taxon>Rhynchophorus</taxon>
    </lineage>
</organism>
<keyword evidence="2" id="KW-1185">Reference proteome</keyword>
<proteinExistence type="predicted"/>
<name>A0A834M7V7_RHYFE</name>
<feature type="non-terminal residue" evidence="1">
    <location>
        <position position="32"/>
    </location>
</feature>